<keyword evidence="3 5" id="KW-1133">Transmembrane helix</keyword>
<dbReference type="RefSeq" id="WP_158034233.1">
    <property type="nucleotide sequence ID" value="NZ_ML708620.1"/>
</dbReference>
<gene>
    <name evidence="7" type="ORF">FCK90_10365</name>
</gene>
<evidence type="ECO:0000259" key="6">
    <source>
        <dbReference type="Pfam" id="PF07291"/>
    </source>
</evidence>
<keyword evidence="2 5" id="KW-0812">Transmembrane</keyword>
<dbReference type="InterPro" id="IPR009908">
    <property type="entry name" value="Methylamine_util_MauE"/>
</dbReference>
<evidence type="ECO:0000256" key="4">
    <source>
        <dbReference type="ARBA" id="ARBA00023136"/>
    </source>
</evidence>
<feature type="transmembrane region" description="Helical" evidence="5">
    <location>
        <begin position="60"/>
        <end position="93"/>
    </location>
</feature>
<dbReference type="GO" id="GO:0030416">
    <property type="term" value="P:methylamine metabolic process"/>
    <property type="evidence" value="ECO:0007669"/>
    <property type="project" value="InterPro"/>
</dbReference>
<dbReference type="AlphaFoldDB" id="A0A5J5KW37"/>
<feature type="transmembrane region" description="Helical" evidence="5">
    <location>
        <begin position="105"/>
        <end position="127"/>
    </location>
</feature>
<comment type="subcellular location">
    <subcellularLocation>
        <location evidence="1">Membrane</location>
        <topology evidence="1">Multi-pass membrane protein</topology>
    </subcellularLocation>
</comment>
<evidence type="ECO:0000313" key="7">
    <source>
        <dbReference type="EMBL" id="KAA9393814.1"/>
    </source>
</evidence>
<feature type="domain" description="Methylamine utilisation protein MauE" evidence="6">
    <location>
        <begin position="6"/>
        <end position="125"/>
    </location>
</feature>
<proteinExistence type="predicted"/>
<accession>A0A5J5KW37</accession>
<dbReference type="EMBL" id="SZWF01000014">
    <property type="protein sequence ID" value="KAA9393814.1"/>
    <property type="molecule type" value="Genomic_DNA"/>
</dbReference>
<evidence type="ECO:0000256" key="1">
    <source>
        <dbReference type="ARBA" id="ARBA00004141"/>
    </source>
</evidence>
<evidence type="ECO:0000256" key="5">
    <source>
        <dbReference type="SAM" id="Phobius"/>
    </source>
</evidence>
<sequence length="169" mass="17805">MTTLVALAVMRILAGILLALHAYRTQRKPYESQVRDIRNLAFAGPRTSETVAVLLPPVELFLAGCLILGVGLPAANSAAAVLFIGFAVVVYSAMRRQARTDSGRLGGLPVLIGGLVMAVVLALGAVAGPQQLVMVQFQAEVLIVLGVVTLLNIAWQISSRQSATRNAMS</sequence>
<keyword evidence="4 5" id="KW-0472">Membrane</keyword>
<evidence type="ECO:0000313" key="8">
    <source>
        <dbReference type="Proteomes" id="UP000325957"/>
    </source>
</evidence>
<dbReference type="GO" id="GO:0016020">
    <property type="term" value="C:membrane"/>
    <property type="evidence" value="ECO:0007669"/>
    <property type="project" value="UniProtKB-SubCell"/>
</dbReference>
<organism evidence="7 8">
    <name type="scientific">Kocuria coralli</name>
    <dbReference type="NCBI Taxonomy" id="1461025"/>
    <lineage>
        <taxon>Bacteria</taxon>
        <taxon>Bacillati</taxon>
        <taxon>Actinomycetota</taxon>
        <taxon>Actinomycetes</taxon>
        <taxon>Micrococcales</taxon>
        <taxon>Micrococcaceae</taxon>
        <taxon>Kocuria</taxon>
    </lineage>
</organism>
<dbReference type="Proteomes" id="UP000325957">
    <property type="component" value="Unassembled WGS sequence"/>
</dbReference>
<keyword evidence="8" id="KW-1185">Reference proteome</keyword>
<name>A0A5J5KW37_9MICC</name>
<dbReference type="Pfam" id="PF07291">
    <property type="entry name" value="MauE"/>
    <property type="match status" value="1"/>
</dbReference>
<protein>
    <recommendedName>
        <fullName evidence="6">Methylamine utilisation protein MauE domain-containing protein</fullName>
    </recommendedName>
</protein>
<feature type="transmembrane region" description="Helical" evidence="5">
    <location>
        <begin position="133"/>
        <end position="155"/>
    </location>
</feature>
<dbReference type="OrthoDB" id="3260139at2"/>
<evidence type="ECO:0000256" key="3">
    <source>
        <dbReference type="ARBA" id="ARBA00022989"/>
    </source>
</evidence>
<reference evidence="7 8" key="1">
    <citation type="submission" date="2019-05" db="EMBL/GenBank/DDBJ databases">
        <title>Kocuria coralli sp. nov., a novel actinobacterium isolated from coral reef seawater.</title>
        <authorList>
            <person name="Li J."/>
        </authorList>
    </citation>
    <scope>NUCLEOTIDE SEQUENCE [LARGE SCALE GENOMIC DNA]</scope>
    <source>
        <strain evidence="7 8">SCSIO 13007</strain>
    </source>
</reference>
<comment type="caution">
    <text evidence="7">The sequence shown here is derived from an EMBL/GenBank/DDBJ whole genome shotgun (WGS) entry which is preliminary data.</text>
</comment>
<evidence type="ECO:0000256" key="2">
    <source>
        <dbReference type="ARBA" id="ARBA00022692"/>
    </source>
</evidence>